<evidence type="ECO:0000256" key="4">
    <source>
        <dbReference type="PROSITE-ProRule" id="PRU00409"/>
    </source>
</evidence>
<dbReference type="SUPFAM" id="SSF56059">
    <property type="entry name" value="Glutathione synthetase ATP-binding domain-like"/>
    <property type="match status" value="1"/>
</dbReference>
<evidence type="ECO:0000256" key="1">
    <source>
        <dbReference type="ARBA" id="ARBA00022598"/>
    </source>
</evidence>
<keyword evidence="7" id="KW-1185">Reference proteome</keyword>
<sequence length="375" mass="43196">MSITRTIKVLIPDGEAHVLLYVVNCLSLKKHIKIYVMSSKEDGYMKYSRYIEKYIYQPEVSPKKWIKCINKTVDKHNIDLVMPIYEAGIAILAERINEINIPKKICGLPNAKNLHVARNKGLLYLHLKDWEIPCPRSIVVNSIETLDAKTLNLNYPLIIKPVEGGGGGKGICIVENEEKFIRYCKNYNGAHGSIIQEYILGDDFCCNVLCKEGEIIAYSIQKATDFRSGELTPQIAFDFIENKELFENAKKLMKSLNYSGVANIDWRYDREQKKFKVIEINPRFWLGTDASLITGVNFPYLYCLSSLGYQTHYKTKVNISYLSLEGLVKRFKKNPFYTLNLSYIYQHSPIRFILRDPLPILYKAFLTLRGDKSKS</sequence>
<dbReference type="Proteomes" id="UP000198999">
    <property type="component" value="Unassembled WGS sequence"/>
</dbReference>
<dbReference type="GO" id="GO:0046872">
    <property type="term" value="F:metal ion binding"/>
    <property type="evidence" value="ECO:0007669"/>
    <property type="project" value="InterPro"/>
</dbReference>
<protein>
    <submittedName>
        <fullName evidence="6">Predicted ATP-dependent carboligase, ATP-grasp superfamily</fullName>
    </submittedName>
</protein>
<dbReference type="InterPro" id="IPR003806">
    <property type="entry name" value="ATP-grasp_PylC-type"/>
</dbReference>
<dbReference type="GO" id="GO:0016874">
    <property type="term" value="F:ligase activity"/>
    <property type="evidence" value="ECO:0007669"/>
    <property type="project" value="UniProtKB-KW"/>
</dbReference>
<reference evidence="6 7" key="1">
    <citation type="submission" date="2016-10" db="EMBL/GenBank/DDBJ databases">
        <authorList>
            <person name="de Groot N.N."/>
        </authorList>
    </citation>
    <scope>NUCLEOTIDE SEQUENCE [LARGE SCALE GENOMIC DNA]</scope>
    <source>
        <strain evidence="6 7">DSM 21035</strain>
    </source>
</reference>
<keyword evidence="3 4" id="KW-0067">ATP-binding</keyword>
<organism evidence="6 7">
    <name type="scientific">Hyunsoonleella jejuensis</name>
    <dbReference type="NCBI Taxonomy" id="419940"/>
    <lineage>
        <taxon>Bacteria</taxon>
        <taxon>Pseudomonadati</taxon>
        <taxon>Bacteroidota</taxon>
        <taxon>Flavobacteriia</taxon>
        <taxon>Flavobacteriales</taxon>
        <taxon>Flavobacteriaceae</taxon>
    </lineage>
</organism>
<accession>A0A1H9GBH1</accession>
<dbReference type="Gene3D" id="3.30.1490.20">
    <property type="entry name" value="ATP-grasp fold, A domain"/>
    <property type="match status" value="1"/>
</dbReference>
<dbReference type="STRING" id="419940.SAMN05421824_1748"/>
<dbReference type="Gene3D" id="3.40.50.20">
    <property type="match status" value="1"/>
</dbReference>
<dbReference type="PANTHER" id="PTHR43585">
    <property type="entry name" value="FUMIPYRROLE BIOSYNTHESIS PROTEIN C"/>
    <property type="match status" value="1"/>
</dbReference>
<keyword evidence="1 6" id="KW-0436">Ligase</keyword>
<dbReference type="InterPro" id="IPR052032">
    <property type="entry name" value="ATP-dep_AA_Ligase"/>
</dbReference>
<dbReference type="AlphaFoldDB" id="A0A1H9GBH1"/>
<dbReference type="InterPro" id="IPR011761">
    <property type="entry name" value="ATP-grasp"/>
</dbReference>
<evidence type="ECO:0000256" key="3">
    <source>
        <dbReference type="ARBA" id="ARBA00022840"/>
    </source>
</evidence>
<dbReference type="PROSITE" id="PS50975">
    <property type="entry name" value="ATP_GRASP"/>
    <property type="match status" value="1"/>
</dbReference>
<dbReference type="EMBL" id="FOFN01000002">
    <property type="protein sequence ID" value="SEQ47410.1"/>
    <property type="molecule type" value="Genomic_DNA"/>
</dbReference>
<dbReference type="GO" id="GO:0005524">
    <property type="term" value="F:ATP binding"/>
    <property type="evidence" value="ECO:0007669"/>
    <property type="project" value="UniProtKB-UniRule"/>
</dbReference>
<keyword evidence="2 4" id="KW-0547">Nucleotide-binding</keyword>
<dbReference type="PANTHER" id="PTHR43585:SF2">
    <property type="entry name" value="ATP-GRASP ENZYME FSQD"/>
    <property type="match status" value="1"/>
</dbReference>
<proteinExistence type="predicted"/>
<dbReference type="Gene3D" id="3.30.470.20">
    <property type="entry name" value="ATP-grasp fold, B domain"/>
    <property type="match status" value="1"/>
</dbReference>
<evidence type="ECO:0000256" key="2">
    <source>
        <dbReference type="ARBA" id="ARBA00022741"/>
    </source>
</evidence>
<evidence type="ECO:0000313" key="6">
    <source>
        <dbReference type="EMBL" id="SEQ47410.1"/>
    </source>
</evidence>
<dbReference type="RefSeq" id="WP_092578579.1">
    <property type="nucleotide sequence ID" value="NZ_FOFN01000002.1"/>
</dbReference>
<evidence type="ECO:0000259" key="5">
    <source>
        <dbReference type="PROSITE" id="PS50975"/>
    </source>
</evidence>
<dbReference type="OrthoDB" id="9803907at2"/>
<dbReference type="InterPro" id="IPR013815">
    <property type="entry name" value="ATP_grasp_subdomain_1"/>
</dbReference>
<gene>
    <name evidence="6" type="ORF">SAMN05421824_1748</name>
</gene>
<feature type="domain" description="ATP-grasp" evidence="5">
    <location>
        <begin position="124"/>
        <end position="307"/>
    </location>
</feature>
<name>A0A1H9GBH1_9FLAO</name>
<dbReference type="Pfam" id="PF02655">
    <property type="entry name" value="ATP-grasp_3"/>
    <property type="match status" value="1"/>
</dbReference>
<evidence type="ECO:0000313" key="7">
    <source>
        <dbReference type="Proteomes" id="UP000198999"/>
    </source>
</evidence>